<feature type="transmembrane region" description="Helical" evidence="1">
    <location>
        <begin position="123"/>
        <end position="141"/>
    </location>
</feature>
<proteinExistence type="predicted"/>
<keyword evidence="3" id="KW-1185">Reference proteome</keyword>
<feature type="transmembrane region" description="Helical" evidence="1">
    <location>
        <begin position="12"/>
        <end position="35"/>
    </location>
</feature>
<organism evidence="2 3">
    <name type="scientific">Clostridium frigidicarnis</name>
    <dbReference type="NCBI Taxonomy" id="84698"/>
    <lineage>
        <taxon>Bacteria</taxon>
        <taxon>Bacillati</taxon>
        <taxon>Bacillota</taxon>
        <taxon>Clostridia</taxon>
        <taxon>Eubacteriales</taxon>
        <taxon>Clostridiaceae</taxon>
        <taxon>Clostridium</taxon>
    </lineage>
</organism>
<keyword evidence="1" id="KW-0812">Transmembrane</keyword>
<feature type="transmembrane region" description="Helical" evidence="1">
    <location>
        <begin position="68"/>
        <end position="87"/>
    </location>
</feature>
<dbReference type="RefSeq" id="WP_090043004.1">
    <property type="nucleotide sequence ID" value="NZ_FOKI01000050.1"/>
</dbReference>
<evidence type="ECO:0000313" key="3">
    <source>
        <dbReference type="Proteomes" id="UP000198619"/>
    </source>
</evidence>
<name>A0A1I1B0T3_9CLOT</name>
<feature type="transmembrane region" description="Helical" evidence="1">
    <location>
        <begin position="41"/>
        <end position="61"/>
    </location>
</feature>
<sequence>MNIFGEINHYRIVKLLYTLYMAIFMFIIEINIFSPMPSNRIGIKDFLILIILGVLMEYLNYKEKKPKLILLIVLAIDLIYSVIFYWFGSSENYCILSFMLNLIYILIHNKFNEPNIDNYHYKSLGKILNIILVLSILFYGFLTPYEINYLFKAYLAYLISYILLLRESRRYSFKLYKKEDNIMTSIYVIFIIFMFTPICNKIIQGIIGVLGKLLELVAYIIATMLYYTIGMVILKLKEFIKGNAVKTPSNESKDIFNLMKETLKDKNPNAVYNTWFFILAYSIIIISIILLLIYVFKKFSLRTIEKDGFVQIREKVDNIPFMKKRKRVSYGNNKDKNKNLIFVYYRKFLMLAWKKGLYKNYMTSRQVKGMVRTEISNKDEELKILSEVYNEAKFSNHNLNEEKVKNVENAYKEVKKVLK</sequence>
<evidence type="ECO:0000256" key="1">
    <source>
        <dbReference type="SAM" id="Phobius"/>
    </source>
</evidence>
<protein>
    <recommendedName>
        <fullName evidence="4">DUF4129 domain-containing protein</fullName>
    </recommendedName>
</protein>
<evidence type="ECO:0000313" key="2">
    <source>
        <dbReference type="EMBL" id="SFB42278.1"/>
    </source>
</evidence>
<dbReference type="Proteomes" id="UP000198619">
    <property type="component" value="Unassembled WGS sequence"/>
</dbReference>
<dbReference type="OrthoDB" id="1883402at2"/>
<feature type="transmembrane region" description="Helical" evidence="1">
    <location>
        <begin position="216"/>
        <end position="236"/>
    </location>
</feature>
<feature type="transmembrane region" description="Helical" evidence="1">
    <location>
        <begin position="274"/>
        <end position="296"/>
    </location>
</feature>
<evidence type="ECO:0008006" key="4">
    <source>
        <dbReference type="Google" id="ProtNLM"/>
    </source>
</evidence>
<dbReference type="STRING" id="84698.SAMN04488528_10505"/>
<dbReference type="AlphaFoldDB" id="A0A1I1B0T3"/>
<feature type="transmembrane region" description="Helical" evidence="1">
    <location>
        <begin position="93"/>
        <end position="111"/>
    </location>
</feature>
<feature type="transmembrane region" description="Helical" evidence="1">
    <location>
        <begin position="186"/>
        <end position="210"/>
    </location>
</feature>
<reference evidence="2 3" key="1">
    <citation type="submission" date="2016-10" db="EMBL/GenBank/DDBJ databases">
        <authorList>
            <person name="de Groot N.N."/>
        </authorList>
    </citation>
    <scope>NUCLEOTIDE SEQUENCE [LARGE SCALE GENOMIC DNA]</scope>
    <source>
        <strain evidence="2 3">DSM 12271</strain>
    </source>
</reference>
<keyword evidence="1" id="KW-0472">Membrane</keyword>
<accession>A0A1I1B0T3</accession>
<gene>
    <name evidence="2" type="ORF">SAMN04488528_10505</name>
</gene>
<dbReference type="EMBL" id="FOKI01000050">
    <property type="protein sequence ID" value="SFB42278.1"/>
    <property type="molecule type" value="Genomic_DNA"/>
</dbReference>
<feature type="transmembrane region" description="Helical" evidence="1">
    <location>
        <begin position="147"/>
        <end position="165"/>
    </location>
</feature>
<keyword evidence="1" id="KW-1133">Transmembrane helix</keyword>